<evidence type="ECO:0000256" key="3">
    <source>
        <dbReference type="SAM" id="MobiDB-lite"/>
    </source>
</evidence>
<dbReference type="PANTHER" id="PTHR10587">
    <property type="entry name" value="GLYCOSYL TRANSFERASE-RELATED"/>
    <property type="match status" value="1"/>
</dbReference>
<dbReference type="Pfam" id="PF01522">
    <property type="entry name" value="Polysacc_deac_1"/>
    <property type="match status" value="1"/>
</dbReference>
<evidence type="ECO:0000256" key="4">
    <source>
        <dbReference type="SAM" id="SignalP"/>
    </source>
</evidence>
<dbReference type="Gene3D" id="3.20.20.370">
    <property type="entry name" value="Glycoside hydrolase/deacetylase"/>
    <property type="match status" value="1"/>
</dbReference>
<evidence type="ECO:0000313" key="7">
    <source>
        <dbReference type="Proteomes" id="UP001499993"/>
    </source>
</evidence>
<feature type="domain" description="NodB homology" evidence="5">
    <location>
        <begin position="289"/>
        <end position="464"/>
    </location>
</feature>
<dbReference type="InterPro" id="IPR050248">
    <property type="entry name" value="Polysacc_deacetylase_ArnD"/>
</dbReference>
<dbReference type="PROSITE" id="PS51677">
    <property type="entry name" value="NODB"/>
    <property type="match status" value="1"/>
</dbReference>
<organism evidence="6 7">
    <name type="scientific">Streptomonospora halophila</name>
    <dbReference type="NCBI Taxonomy" id="427369"/>
    <lineage>
        <taxon>Bacteria</taxon>
        <taxon>Bacillati</taxon>
        <taxon>Actinomycetota</taxon>
        <taxon>Actinomycetes</taxon>
        <taxon>Streptosporangiales</taxon>
        <taxon>Nocardiopsidaceae</taxon>
        <taxon>Streptomonospora</taxon>
    </lineage>
</organism>
<dbReference type="InterPro" id="IPR002509">
    <property type="entry name" value="NODB_dom"/>
</dbReference>
<gene>
    <name evidence="6" type="ORF">GCM10023224_35140</name>
</gene>
<dbReference type="InterPro" id="IPR011330">
    <property type="entry name" value="Glyco_hydro/deAcase_b/a-brl"/>
</dbReference>
<feature type="compositionally biased region" description="Pro residues" evidence="3">
    <location>
        <begin position="257"/>
        <end position="271"/>
    </location>
</feature>
<proteinExistence type="predicted"/>
<feature type="region of interest" description="Disordered" evidence="3">
    <location>
        <begin position="55"/>
        <end position="74"/>
    </location>
</feature>
<accession>A0ABP9GQX9</accession>
<dbReference type="CDD" id="cd10917">
    <property type="entry name" value="CE4_NodB_like_6s_7s"/>
    <property type="match status" value="1"/>
</dbReference>
<evidence type="ECO:0000313" key="6">
    <source>
        <dbReference type="EMBL" id="GAA4948202.1"/>
    </source>
</evidence>
<comment type="caution">
    <text evidence="6">The sequence shown here is derived from an EMBL/GenBank/DDBJ whole genome shotgun (WGS) entry which is preliminary data.</text>
</comment>
<keyword evidence="7" id="KW-1185">Reference proteome</keyword>
<dbReference type="EMBL" id="BAABIK010000020">
    <property type="protein sequence ID" value="GAA4948202.1"/>
    <property type="molecule type" value="Genomic_DNA"/>
</dbReference>
<keyword evidence="4" id="KW-0732">Signal</keyword>
<feature type="region of interest" description="Disordered" evidence="3">
    <location>
        <begin position="249"/>
        <end position="281"/>
    </location>
</feature>
<feature type="signal peptide" evidence="4">
    <location>
        <begin position="1"/>
        <end position="35"/>
    </location>
</feature>
<name>A0ABP9GQX9_9ACTN</name>
<dbReference type="SUPFAM" id="SSF88713">
    <property type="entry name" value="Glycoside hydrolase/deacetylase"/>
    <property type="match status" value="1"/>
</dbReference>
<dbReference type="RefSeq" id="WP_345557530.1">
    <property type="nucleotide sequence ID" value="NZ_BAABIK010000020.1"/>
</dbReference>
<sequence>MSPSPAASAPSAPARGRVLVLAAALAAATGCNALAPPVPPPTAFTSFAAENVPGLSERSVEDESGGFDLRGSVPEIPGAEPLTGRLAAIADREAADFRNAYDEAERMEVGWTLTAAAKGLVGVRMVRTEVDHRGRHDAYSTYYYDVRTGRTAYSTELLAGDAELRELNGLVAEELEHGAGDPRRLHPGFRLYDSIGFNPDGGLLVEFDAGRVAPVAEGRVAAVVAAADARPLLSELGDRVLAATRTDPRAFSVDSPPQDPPPDEPPPPGPGVPGAVPPREDHDCGVETVCVALTFDDGPSPHTGEVLDLLDRRGAAATFFLSGNAIRNRPALAGRTWAAGHAIGSHGETHERFTDLSRGELDAELDTVDALIRREAGVRVDLLRPPYGDTGEAVGEVAKEHGQAQIVWDTDSEDWTGISAEEIAANVAATPPGGLVLLHDTERTTVEALPKILDHFESQGWAAVTVPDLLGDTEAGRPYYTRDPVANEECILLDGCPI</sequence>
<keyword evidence="2" id="KW-0378">Hydrolase</keyword>
<evidence type="ECO:0000259" key="5">
    <source>
        <dbReference type="PROSITE" id="PS51677"/>
    </source>
</evidence>
<dbReference type="Proteomes" id="UP001499993">
    <property type="component" value="Unassembled WGS sequence"/>
</dbReference>
<evidence type="ECO:0000256" key="2">
    <source>
        <dbReference type="ARBA" id="ARBA00022801"/>
    </source>
</evidence>
<evidence type="ECO:0000256" key="1">
    <source>
        <dbReference type="ARBA" id="ARBA00022723"/>
    </source>
</evidence>
<dbReference type="PANTHER" id="PTHR10587:SF133">
    <property type="entry name" value="CHITIN DEACETYLASE 1-RELATED"/>
    <property type="match status" value="1"/>
</dbReference>
<reference evidence="7" key="1">
    <citation type="journal article" date="2019" name="Int. J. Syst. Evol. Microbiol.">
        <title>The Global Catalogue of Microorganisms (GCM) 10K type strain sequencing project: providing services to taxonomists for standard genome sequencing and annotation.</title>
        <authorList>
            <consortium name="The Broad Institute Genomics Platform"/>
            <consortium name="The Broad Institute Genome Sequencing Center for Infectious Disease"/>
            <person name="Wu L."/>
            <person name="Ma J."/>
        </authorList>
    </citation>
    <scope>NUCLEOTIDE SEQUENCE [LARGE SCALE GENOMIC DNA]</scope>
    <source>
        <strain evidence="7">JCM 18123</strain>
    </source>
</reference>
<protein>
    <recommendedName>
        <fullName evidence="5">NodB homology domain-containing protein</fullName>
    </recommendedName>
</protein>
<keyword evidence="1" id="KW-0479">Metal-binding</keyword>
<feature type="chain" id="PRO_5046577215" description="NodB homology domain-containing protein" evidence="4">
    <location>
        <begin position="36"/>
        <end position="498"/>
    </location>
</feature>